<dbReference type="PROSITE" id="PS50821">
    <property type="entry name" value="PAZ"/>
    <property type="match status" value="1"/>
</dbReference>
<reference evidence="4 5" key="1">
    <citation type="submission" date="2014-04" db="EMBL/GenBank/DDBJ databases">
        <authorList>
            <consortium name="DOE Joint Genome Institute"/>
            <person name="Kuo A."/>
            <person name="Gay G."/>
            <person name="Dore J."/>
            <person name="Kohler A."/>
            <person name="Nagy L.G."/>
            <person name="Floudas D."/>
            <person name="Copeland A."/>
            <person name="Barry K.W."/>
            <person name="Cichocki N."/>
            <person name="Veneault-Fourrey C."/>
            <person name="LaButti K."/>
            <person name="Lindquist E.A."/>
            <person name="Lipzen A."/>
            <person name="Lundell T."/>
            <person name="Morin E."/>
            <person name="Murat C."/>
            <person name="Sun H."/>
            <person name="Tunlid A."/>
            <person name="Henrissat B."/>
            <person name="Grigoriev I.V."/>
            <person name="Hibbett D.S."/>
            <person name="Martin F."/>
            <person name="Nordberg H.P."/>
            <person name="Cantor M.N."/>
            <person name="Hua S.X."/>
        </authorList>
    </citation>
    <scope>NUCLEOTIDE SEQUENCE [LARGE SCALE GENOMIC DNA]</scope>
    <source>
        <strain evidence="5">h7</strain>
    </source>
</reference>
<dbReference type="InterPro" id="IPR003165">
    <property type="entry name" value="Piwi"/>
</dbReference>
<dbReference type="InterPro" id="IPR036085">
    <property type="entry name" value="PAZ_dom_sf"/>
</dbReference>
<dbReference type="InterPro" id="IPR003100">
    <property type="entry name" value="PAZ_dom"/>
</dbReference>
<dbReference type="Proteomes" id="UP000053424">
    <property type="component" value="Unassembled WGS sequence"/>
</dbReference>
<feature type="region of interest" description="Disordered" evidence="1">
    <location>
        <begin position="1"/>
        <end position="25"/>
    </location>
</feature>
<reference evidence="5" key="2">
    <citation type="submission" date="2015-01" db="EMBL/GenBank/DDBJ databases">
        <title>Evolutionary Origins and Diversification of the Mycorrhizal Mutualists.</title>
        <authorList>
            <consortium name="DOE Joint Genome Institute"/>
            <consortium name="Mycorrhizal Genomics Consortium"/>
            <person name="Kohler A."/>
            <person name="Kuo A."/>
            <person name="Nagy L.G."/>
            <person name="Floudas D."/>
            <person name="Copeland A."/>
            <person name="Barry K.W."/>
            <person name="Cichocki N."/>
            <person name="Veneault-Fourrey C."/>
            <person name="LaButti K."/>
            <person name="Lindquist E.A."/>
            <person name="Lipzen A."/>
            <person name="Lundell T."/>
            <person name="Morin E."/>
            <person name="Murat C."/>
            <person name="Riley R."/>
            <person name="Ohm R."/>
            <person name="Sun H."/>
            <person name="Tunlid A."/>
            <person name="Henrissat B."/>
            <person name="Grigoriev I.V."/>
            <person name="Hibbett D.S."/>
            <person name="Martin F."/>
        </authorList>
    </citation>
    <scope>NUCLEOTIDE SEQUENCE [LARGE SCALE GENOMIC DNA]</scope>
    <source>
        <strain evidence="5">h7</strain>
    </source>
</reference>
<dbReference type="InterPro" id="IPR012337">
    <property type="entry name" value="RNaseH-like_sf"/>
</dbReference>
<dbReference type="Pfam" id="PF02171">
    <property type="entry name" value="Piwi"/>
    <property type="match status" value="1"/>
</dbReference>
<evidence type="ECO:0000313" key="4">
    <source>
        <dbReference type="EMBL" id="KIM36110.1"/>
    </source>
</evidence>
<organism evidence="4 5">
    <name type="scientific">Hebeloma cylindrosporum</name>
    <dbReference type="NCBI Taxonomy" id="76867"/>
    <lineage>
        <taxon>Eukaryota</taxon>
        <taxon>Fungi</taxon>
        <taxon>Dikarya</taxon>
        <taxon>Basidiomycota</taxon>
        <taxon>Agaricomycotina</taxon>
        <taxon>Agaricomycetes</taxon>
        <taxon>Agaricomycetidae</taxon>
        <taxon>Agaricales</taxon>
        <taxon>Agaricineae</taxon>
        <taxon>Hymenogastraceae</taxon>
        <taxon>Hebeloma</taxon>
    </lineage>
</organism>
<dbReference type="InterPro" id="IPR036397">
    <property type="entry name" value="RNaseH_sf"/>
</dbReference>
<protein>
    <recommendedName>
        <fullName evidence="6">Piwi domain-containing protein</fullName>
    </recommendedName>
</protein>
<feature type="domain" description="Piwi" evidence="3">
    <location>
        <begin position="551"/>
        <end position="855"/>
    </location>
</feature>
<evidence type="ECO:0000256" key="1">
    <source>
        <dbReference type="SAM" id="MobiDB-lite"/>
    </source>
</evidence>
<evidence type="ECO:0000259" key="2">
    <source>
        <dbReference type="PROSITE" id="PS50821"/>
    </source>
</evidence>
<dbReference type="Gene3D" id="3.40.50.2300">
    <property type="match status" value="1"/>
</dbReference>
<dbReference type="Pfam" id="PF16487">
    <property type="entry name" value="ArgoMid"/>
    <property type="match status" value="1"/>
</dbReference>
<dbReference type="SMART" id="SM00950">
    <property type="entry name" value="Piwi"/>
    <property type="match status" value="1"/>
</dbReference>
<dbReference type="Pfam" id="PF08699">
    <property type="entry name" value="ArgoL1"/>
    <property type="match status" value="1"/>
</dbReference>
<dbReference type="CDD" id="cd04657">
    <property type="entry name" value="Piwi_ago-like"/>
    <property type="match status" value="1"/>
</dbReference>
<dbReference type="Pfam" id="PF16488">
    <property type="entry name" value="ArgoL2"/>
    <property type="match status" value="1"/>
</dbReference>
<feature type="domain" description="PAZ" evidence="2">
    <location>
        <begin position="255"/>
        <end position="376"/>
    </location>
</feature>
<dbReference type="SUPFAM" id="SSF53098">
    <property type="entry name" value="Ribonuclease H-like"/>
    <property type="match status" value="1"/>
</dbReference>
<dbReference type="EMBL" id="KN831809">
    <property type="protein sequence ID" value="KIM36110.1"/>
    <property type="molecule type" value="Genomic_DNA"/>
</dbReference>
<dbReference type="OrthoDB" id="10252740at2759"/>
<dbReference type="Pfam" id="PF02170">
    <property type="entry name" value="PAZ"/>
    <property type="match status" value="1"/>
</dbReference>
<dbReference type="InterPro" id="IPR032472">
    <property type="entry name" value="ArgoL2"/>
</dbReference>
<evidence type="ECO:0000259" key="3">
    <source>
        <dbReference type="PROSITE" id="PS50822"/>
    </source>
</evidence>
<dbReference type="PROSITE" id="PS50822">
    <property type="entry name" value="PIWI"/>
    <property type="match status" value="1"/>
</dbReference>
<keyword evidence="5" id="KW-1185">Reference proteome</keyword>
<dbReference type="AlphaFoldDB" id="A0A0C3BHE7"/>
<gene>
    <name evidence="4" type="ORF">M413DRAFT_322474</name>
</gene>
<evidence type="ECO:0000313" key="5">
    <source>
        <dbReference type="Proteomes" id="UP000053424"/>
    </source>
</evidence>
<name>A0A0C3BHE7_HEBCY</name>
<proteinExistence type="predicted"/>
<dbReference type="PANTHER" id="PTHR22891">
    <property type="entry name" value="EUKARYOTIC TRANSLATION INITIATION FACTOR 2C"/>
    <property type="match status" value="1"/>
</dbReference>
<evidence type="ECO:0008006" key="6">
    <source>
        <dbReference type="Google" id="ProtNLM"/>
    </source>
</evidence>
<sequence>MPPRLAPGRGAGPRGGPTRGGGAGRGGIRVAIAAQQGHQVETIGVRRPGFGTGGKTVNTIVNAFEITIPDNTIYHYDVVVASEKLPARVNMLLFDRLQKVVKPDVFTRSAVYDGRKNAFTTYRLPLGPNDSAEFNVTMERQGPPSQSSRPPKVYPIKLTKVAEINTEILHRFIDGKVSQDNAVTTSLTALNVAIRMEPNLRFPFNSRSFFTEDGRTRIGAGIELWRGYFQSIRPSQAKMYLNVDVATGMMFKEGPLIQLCLEYLKLPGNETKRLSPQRRPNDGGLSDRDRLSLQRFVTNLRVSTSYGGHTKALTIKKLTREGANASMFTKREGGPSISVANYFRNELNRPLKFPDLICIEVGSGAIIPLELCTVPAGQIMKKQIPADKTNDVVKFSKLKPEERLAKIRQGLTVLAHGQSDYVREFGMAVDPNPMVVKARVIAPPTLRYGQGSKQATISPFNGKWNMTDKKLFRPQVIKNWIIVIYENQARFQTHTPESIAAAFCRGAESVGMKVADREPLIFWENGHGNIPEQLKKNGLTCLQQKQQPPDLIVVILPEGGNHIYTAVKHFGDILMGVATQCLKFSKCGNANMQYWANVMLKVNVKLGGINNILENSSLNDPVKPTIVMGADVMHPAPGAVGRPSFASLVSSVDLTTAKYISCSRLQTGRQEMIDDLEDMVKEVLISYIGYAKTFDQGKKAPARLIFYRDGVSEPQFKHVLEFELPKIKAACKAVNLAPKITLIVVGKRHHIRMFPQNRGDADGSGNCKAGTTIDEGLGHPTEFDYYQLTHGGLIGTSRPAHYSVIYDENQFSADGMQNLSFSLCHVYARATTSVSIPAPVYYADIVCSRAKHHYAPGGDLDFSETATQASSHAESQLEIYRAGYKPLHAKQTRLMYFM</sequence>
<dbReference type="HOGENOM" id="CLU_004544_4_3_1"/>
<dbReference type="InterPro" id="IPR032473">
    <property type="entry name" value="Argonaute_Mid_dom"/>
</dbReference>
<dbReference type="Pfam" id="PF16486">
    <property type="entry name" value="ArgoN"/>
    <property type="match status" value="1"/>
</dbReference>
<dbReference type="InterPro" id="IPR032474">
    <property type="entry name" value="Argonaute_N"/>
</dbReference>
<feature type="compositionally biased region" description="Gly residues" evidence="1">
    <location>
        <begin position="9"/>
        <end position="25"/>
    </location>
</feature>
<dbReference type="InterPro" id="IPR045246">
    <property type="entry name" value="Piwi_ago-like"/>
</dbReference>
<dbReference type="Gene3D" id="2.170.260.10">
    <property type="entry name" value="paz domain"/>
    <property type="match status" value="1"/>
</dbReference>
<dbReference type="SUPFAM" id="SSF101690">
    <property type="entry name" value="PAZ domain"/>
    <property type="match status" value="1"/>
</dbReference>
<dbReference type="InterPro" id="IPR014811">
    <property type="entry name" value="ArgoL1"/>
</dbReference>
<dbReference type="SMART" id="SM01163">
    <property type="entry name" value="DUF1785"/>
    <property type="match status" value="1"/>
</dbReference>
<dbReference type="Gene3D" id="3.30.420.10">
    <property type="entry name" value="Ribonuclease H-like superfamily/Ribonuclease H"/>
    <property type="match status" value="1"/>
</dbReference>
<dbReference type="STRING" id="686832.A0A0C3BHE7"/>
<dbReference type="CDD" id="cd02846">
    <property type="entry name" value="PAZ_argonaute_like"/>
    <property type="match status" value="1"/>
</dbReference>
<dbReference type="GO" id="GO:0003723">
    <property type="term" value="F:RNA binding"/>
    <property type="evidence" value="ECO:0007669"/>
    <property type="project" value="InterPro"/>
</dbReference>
<accession>A0A0C3BHE7</accession>